<keyword evidence="3" id="KW-1185">Reference proteome</keyword>
<organism evidence="2 3">
    <name type="scientific">Ilex paraguariensis</name>
    <name type="common">yerba mate</name>
    <dbReference type="NCBI Taxonomy" id="185542"/>
    <lineage>
        <taxon>Eukaryota</taxon>
        <taxon>Viridiplantae</taxon>
        <taxon>Streptophyta</taxon>
        <taxon>Embryophyta</taxon>
        <taxon>Tracheophyta</taxon>
        <taxon>Spermatophyta</taxon>
        <taxon>Magnoliopsida</taxon>
        <taxon>eudicotyledons</taxon>
        <taxon>Gunneridae</taxon>
        <taxon>Pentapetalae</taxon>
        <taxon>asterids</taxon>
        <taxon>campanulids</taxon>
        <taxon>Aquifoliales</taxon>
        <taxon>Aquifoliaceae</taxon>
        <taxon>Ilex</taxon>
    </lineage>
</organism>
<accession>A0ABC8QY58</accession>
<dbReference type="EMBL" id="CAUOFW020000825">
    <property type="protein sequence ID" value="CAK9137513.1"/>
    <property type="molecule type" value="Genomic_DNA"/>
</dbReference>
<protein>
    <submittedName>
        <fullName evidence="2">Uncharacterized protein</fullName>
    </submittedName>
</protein>
<sequence>MSLGHDSLEGVKPKHTGKRVATQLARFNLICVRCAGLVLSIKLDTGQNEIDNQVPPNNFSDDMSGYPPFPADTVPTSSELPEADILIVTSGGLRIPAQASILVLFSIVIVLRH</sequence>
<reference evidence="2 3" key="1">
    <citation type="submission" date="2024-02" db="EMBL/GenBank/DDBJ databases">
        <authorList>
            <person name="Vignale AGUSTIN F."/>
            <person name="Sosa J E."/>
            <person name="Modenutti C."/>
        </authorList>
    </citation>
    <scope>NUCLEOTIDE SEQUENCE [LARGE SCALE GENOMIC DNA]</scope>
</reference>
<evidence type="ECO:0000313" key="2">
    <source>
        <dbReference type="EMBL" id="CAK9137513.1"/>
    </source>
</evidence>
<name>A0ABC8QY58_9AQUA</name>
<evidence type="ECO:0000313" key="3">
    <source>
        <dbReference type="Proteomes" id="UP001642360"/>
    </source>
</evidence>
<evidence type="ECO:0000256" key="1">
    <source>
        <dbReference type="SAM" id="MobiDB-lite"/>
    </source>
</evidence>
<dbReference type="AlphaFoldDB" id="A0ABC8QY58"/>
<feature type="region of interest" description="Disordered" evidence="1">
    <location>
        <begin position="54"/>
        <end position="77"/>
    </location>
</feature>
<gene>
    <name evidence="2" type="ORF">ILEXP_LOCUS4534</name>
</gene>
<dbReference type="Proteomes" id="UP001642360">
    <property type="component" value="Unassembled WGS sequence"/>
</dbReference>
<comment type="caution">
    <text evidence="2">The sequence shown here is derived from an EMBL/GenBank/DDBJ whole genome shotgun (WGS) entry which is preliminary data.</text>
</comment>
<proteinExistence type="predicted"/>